<organism evidence="3 4">
    <name type="scientific">Helicobacter brantae</name>
    <dbReference type="NCBI Taxonomy" id="375927"/>
    <lineage>
        <taxon>Bacteria</taxon>
        <taxon>Pseudomonadati</taxon>
        <taxon>Campylobacterota</taxon>
        <taxon>Epsilonproteobacteria</taxon>
        <taxon>Campylobacterales</taxon>
        <taxon>Helicobacteraceae</taxon>
        <taxon>Helicobacter</taxon>
    </lineage>
</organism>
<dbReference type="Pfam" id="PF05099">
    <property type="entry name" value="TerB"/>
    <property type="match status" value="1"/>
</dbReference>
<evidence type="ECO:0000313" key="3">
    <source>
        <dbReference type="EMBL" id="RDU70955.1"/>
    </source>
</evidence>
<sequence length="254" mass="28767">MDSTLTLIILLIAGVVMYFLWNTLREYLGNEENLKRFKQEQSQAYALPQEPRLQDKVEQSEYGLLAGILGYVANADGEICELEKEMASSLLSDMAKEMKNLGSESEVYDILLAIFTSGNKNISSLAKGFVELTKGEYKKKLKVVEFCFALGYADGELNELTKEAIIDIGALLGIDNTDFNNLYDNFATSYEVQLTQEEAKEIFGSYDDLYSRYQELITQEKQNILDDKNLNKPLTPDALQNLRKIQKAYEILKG</sequence>
<dbReference type="Proteomes" id="UP000257045">
    <property type="component" value="Unassembled WGS sequence"/>
</dbReference>
<proteinExistence type="predicted"/>
<dbReference type="OrthoDB" id="9779889at2"/>
<feature type="transmembrane region" description="Helical" evidence="1">
    <location>
        <begin position="6"/>
        <end position="24"/>
    </location>
</feature>
<keyword evidence="1" id="KW-1133">Transmembrane helix</keyword>
<comment type="caution">
    <text evidence="3">The sequence shown here is derived from an EMBL/GenBank/DDBJ whole genome shotgun (WGS) entry which is preliminary data.</text>
</comment>
<keyword evidence="4" id="KW-1185">Reference proteome</keyword>
<keyword evidence="1" id="KW-0812">Transmembrane</keyword>
<dbReference type="Gene3D" id="1.10.3680.10">
    <property type="entry name" value="TerB-like"/>
    <property type="match status" value="1"/>
</dbReference>
<name>A0A3D8J1A5_9HELI</name>
<evidence type="ECO:0000313" key="4">
    <source>
        <dbReference type="Proteomes" id="UP000257045"/>
    </source>
</evidence>
<evidence type="ECO:0000259" key="2">
    <source>
        <dbReference type="Pfam" id="PF05099"/>
    </source>
</evidence>
<dbReference type="InterPro" id="IPR007791">
    <property type="entry name" value="DjlA_N"/>
</dbReference>
<dbReference type="SUPFAM" id="SSF158682">
    <property type="entry name" value="TerB-like"/>
    <property type="match status" value="1"/>
</dbReference>
<protein>
    <submittedName>
        <fullName evidence="3">Molecular chaperone DnaJ</fullName>
    </submittedName>
</protein>
<dbReference type="InterPro" id="IPR029024">
    <property type="entry name" value="TerB-like"/>
</dbReference>
<evidence type="ECO:0000256" key="1">
    <source>
        <dbReference type="SAM" id="Phobius"/>
    </source>
</evidence>
<accession>A0A3D8J1A5</accession>
<reference evidence="3 4" key="1">
    <citation type="submission" date="2018-04" db="EMBL/GenBank/DDBJ databases">
        <title>Novel Campyloabacter and Helicobacter Species and Strains.</title>
        <authorList>
            <person name="Mannion A.J."/>
            <person name="Shen Z."/>
            <person name="Fox J.G."/>
        </authorList>
    </citation>
    <scope>NUCLEOTIDE SEQUENCE [LARGE SCALE GENOMIC DNA]</scope>
    <source>
        <strain evidence="3 4">MIT 04-9366</strain>
    </source>
</reference>
<gene>
    <name evidence="3" type="ORF">CQA58_04035</name>
</gene>
<feature type="domain" description="Co-chaperone DjlA N-terminal" evidence="2">
    <location>
        <begin position="68"/>
        <end position="181"/>
    </location>
</feature>
<keyword evidence="1" id="KW-0472">Membrane</keyword>
<dbReference type="RefSeq" id="WP_115569444.1">
    <property type="nucleotide sequence ID" value="NZ_NXLV01000005.1"/>
</dbReference>
<dbReference type="AlphaFoldDB" id="A0A3D8J1A5"/>
<dbReference type="EMBL" id="NXLV01000005">
    <property type="protein sequence ID" value="RDU70955.1"/>
    <property type="molecule type" value="Genomic_DNA"/>
</dbReference>